<dbReference type="AlphaFoldDB" id="A0A484FT26"/>
<feature type="compositionally biased region" description="Polar residues" evidence="1">
    <location>
        <begin position="570"/>
        <end position="585"/>
    </location>
</feature>
<evidence type="ECO:0000313" key="3">
    <source>
        <dbReference type="EMBL" id="TDZ20644.1"/>
    </source>
</evidence>
<dbReference type="Proteomes" id="UP000014480">
    <property type="component" value="Unassembled WGS sequence"/>
</dbReference>
<feature type="compositionally biased region" description="Polar residues" evidence="1">
    <location>
        <begin position="224"/>
        <end position="243"/>
    </location>
</feature>
<keyword evidence="2" id="KW-1133">Transmembrane helix</keyword>
<protein>
    <submittedName>
        <fullName evidence="3">Uncharacterized protein</fullName>
    </submittedName>
</protein>
<feature type="region of interest" description="Disordered" evidence="1">
    <location>
        <begin position="403"/>
        <end position="480"/>
    </location>
</feature>
<organism evidence="3 4">
    <name type="scientific">Colletotrichum orbiculare (strain 104-T / ATCC 96160 / CBS 514.97 / LARS 414 / MAFF 240422)</name>
    <name type="common">Cucumber anthracnose fungus</name>
    <name type="synonym">Colletotrichum lagenarium</name>
    <dbReference type="NCBI Taxonomy" id="1213857"/>
    <lineage>
        <taxon>Eukaryota</taxon>
        <taxon>Fungi</taxon>
        <taxon>Dikarya</taxon>
        <taxon>Ascomycota</taxon>
        <taxon>Pezizomycotina</taxon>
        <taxon>Sordariomycetes</taxon>
        <taxon>Hypocreomycetidae</taxon>
        <taxon>Glomerellales</taxon>
        <taxon>Glomerellaceae</taxon>
        <taxon>Colletotrichum</taxon>
        <taxon>Colletotrichum orbiculare species complex</taxon>
    </lineage>
</organism>
<evidence type="ECO:0000256" key="2">
    <source>
        <dbReference type="SAM" id="Phobius"/>
    </source>
</evidence>
<feature type="compositionally biased region" description="Basic and acidic residues" evidence="1">
    <location>
        <begin position="422"/>
        <end position="433"/>
    </location>
</feature>
<evidence type="ECO:0000256" key="1">
    <source>
        <dbReference type="SAM" id="MobiDB-lite"/>
    </source>
</evidence>
<proteinExistence type="predicted"/>
<dbReference type="STRING" id="1213857.A0A484FT26"/>
<name>A0A484FT26_COLOR</name>
<accession>A0A484FT26</accession>
<feature type="compositionally biased region" description="Low complexity" evidence="1">
    <location>
        <begin position="456"/>
        <end position="467"/>
    </location>
</feature>
<keyword evidence="2" id="KW-0812">Transmembrane</keyword>
<feature type="region of interest" description="Disordered" evidence="1">
    <location>
        <begin position="265"/>
        <end position="295"/>
    </location>
</feature>
<feature type="compositionally biased region" description="Polar residues" evidence="1">
    <location>
        <begin position="142"/>
        <end position="151"/>
    </location>
</feature>
<sequence length="1067" mass="116217">MPAKKPAYGLAWQTNMQIAHEQIDFLWHYSLKKYTIQILFFRTEKHLLGQLLFFLEDITANMAEIPSAPERSVTPNRPLYTSFDEAHRKIAQAIPKPPCEEDFLPDRSPEQVERMLNEIRPPRNLPAAQVEEHNKIKKLEDTSPTNNSSLKVVNPPSAKSPEIVGEQAYPSSQTFGTPLNPVDFGFDPSPSPFRNVDYIAPLAIPRVKIPAPTPARSYGRDIGQNRSASRSHPDLATSSRSAVEISATASPQYQAIAHGFDAFDLPDETTATSSRPTTGRDSKTTEKSITSSQYYEITSPSSASVAASQGGGSHVDHGLVSPVFEDENAFIDESIYSADEPQDYKQTGNQVAHETHLAAASDFPETSSFYPEDGTYLNSDDTEDPFVIEEVLQARSSPILASMPNLPPPVAPSYPRASQTHSHFDDVTKKQAASDHVGPAFSDDQNATSYTSGFQSTTTSSEMPSSSAQDTDDGGNKYDADVCQESEGQFVGHQDKSMGSASRLNPFHSASIGSSQESDMGFDFPAPEGSKTFTGPFVEKEISRALHEATGISQPSSALVVGRTRPSRSHALQDSPDQSRPQGSTAAGFYHAPAIQPSQNVTPSGVKVKVSVGGPSPYGDADAMNMRETLPYNYIDSTQMATADIADTNKDAQDGEDDWRTVTEDREHEFPVAAMGRVITGSSIANVSDDLLIAHQSQNFRQTPATRRVPSAQVWWGQNNSSVRPPIPSPLVPFPSLPSPQRVLSRRAQTGYEDIELNDYPTSPPWERFDIQDEARIDRSEFSNLPFAVVPREVAARRQAARRASGLEDQTLSGRESFIRASRGFSNPSSFQPLFPCFRRDSVKSAFSHVDNRNFTIDSLYTPERPYGTSRPRAATDRALASPGSVQAAALERQLGRPLSPRLYNAAVLTNYLGVNAVRSAGGRGTDSELADMAITARDAAAEPALRRQAIFYWAVMGATLVAPMVGFAVLNCGGDAILASLTNGDGRVCLCVCWINYESTKTMRNDGRRSAADGPRINAVQHLRLSVDLIPNATLIEGAIIVANLGEHDTQYRDEAPASPPSRRVD</sequence>
<dbReference type="OrthoDB" id="5353066at2759"/>
<dbReference type="EMBL" id="AMCV02000017">
    <property type="protein sequence ID" value="TDZ20644.1"/>
    <property type="molecule type" value="Genomic_DNA"/>
</dbReference>
<feature type="region of interest" description="Disordered" evidence="1">
    <location>
        <begin position="137"/>
        <end position="162"/>
    </location>
</feature>
<feature type="transmembrane region" description="Helical" evidence="2">
    <location>
        <begin position="951"/>
        <end position="971"/>
    </location>
</feature>
<comment type="caution">
    <text evidence="3">The sequence shown here is derived from an EMBL/GenBank/DDBJ whole genome shotgun (WGS) entry which is preliminary data.</text>
</comment>
<gene>
    <name evidence="3" type="ORF">Cob_v006429</name>
</gene>
<reference evidence="4" key="1">
    <citation type="journal article" date="2013" name="New Phytol.">
        <title>Comparative genomic and transcriptomic analyses reveal the hemibiotrophic stage shift of Colletotrichum fungi.</title>
        <authorList>
            <person name="Gan P."/>
            <person name="Ikeda K."/>
            <person name="Irieda H."/>
            <person name="Narusaka M."/>
            <person name="O'Connell R.J."/>
            <person name="Narusaka Y."/>
            <person name="Takano Y."/>
            <person name="Kubo Y."/>
            <person name="Shirasu K."/>
        </authorList>
    </citation>
    <scope>NUCLEOTIDE SEQUENCE [LARGE SCALE GENOMIC DNA]</scope>
    <source>
        <strain evidence="4">104-T / ATCC 96160 / CBS 514.97 / LARS 414 / MAFF 240422</strain>
    </source>
</reference>
<feature type="region of interest" description="Disordered" evidence="1">
    <location>
        <begin position="554"/>
        <end position="586"/>
    </location>
</feature>
<reference evidence="4" key="2">
    <citation type="journal article" date="2019" name="Mol. Plant Microbe Interact.">
        <title>Genome sequence resources for four phytopathogenic fungi from the Colletotrichum orbiculare species complex.</title>
        <authorList>
            <person name="Gan P."/>
            <person name="Tsushima A."/>
            <person name="Narusaka M."/>
            <person name="Narusaka Y."/>
            <person name="Takano Y."/>
            <person name="Kubo Y."/>
            <person name="Shirasu K."/>
        </authorList>
    </citation>
    <scope>GENOME REANNOTATION</scope>
    <source>
        <strain evidence="4">104-T / ATCC 96160 / CBS 514.97 / LARS 414 / MAFF 240422</strain>
    </source>
</reference>
<feature type="compositionally biased region" description="Polar residues" evidence="1">
    <location>
        <begin position="443"/>
        <end position="455"/>
    </location>
</feature>
<keyword evidence="4" id="KW-1185">Reference proteome</keyword>
<keyword evidence="2" id="KW-0472">Membrane</keyword>
<feature type="region of interest" description="Disordered" evidence="1">
    <location>
        <begin position="210"/>
        <end position="243"/>
    </location>
</feature>
<evidence type="ECO:0000313" key="4">
    <source>
        <dbReference type="Proteomes" id="UP000014480"/>
    </source>
</evidence>